<evidence type="ECO:0000256" key="2">
    <source>
        <dbReference type="ARBA" id="ARBA00008066"/>
    </source>
</evidence>
<feature type="region of interest" description="Disordered" evidence="8">
    <location>
        <begin position="541"/>
        <end position="565"/>
    </location>
</feature>
<keyword evidence="5" id="KW-0029">Amino-acid transport</keyword>
<dbReference type="GO" id="GO:0016020">
    <property type="term" value="C:membrane"/>
    <property type="evidence" value="ECO:0007669"/>
    <property type="project" value="UniProtKB-SubCell"/>
</dbReference>
<evidence type="ECO:0000256" key="9">
    <source>
        <dbReference type="SAM" id="Phobius"/>
    </source>
</evidence>
<dbReference type="EMBL" id="KZ819602">
    <property type="protein sequence ID" value="PWN38201.1"/>
    <property type="molecule type" value="Genomic_DNA"/>
</dbReference>
<evidence type="ECO:0000256" key="4">
    <source>
        <dbReference type="ARBA" id="ARBA00022692"/>
    </source>
</evidence>
<evidence type="ECO:0000259" key="10">
    <source>
        <dbReference type="Pfam" id="PF01490"/>
    </source>
</evidence>
<dbReference type="InterPro" id="IPR013057">
    <property type="entry name" value="AA_transpt_TM"/>
</dbReference>
<keyword evidence="6 9" id="KW-1133">Transmembrane helix</keyword>
<dbReference type="AlphaFoldDB" id="A0A316VPW8"/>
<feature type="transmembrane region" description="Helical" evidence="9">
    <location>
        <begin position="365"/>
        <end position="389"/>
    </location>
</feature>
<protein>
    <recommendedName>
        <fullName evidence="10">Amino acid transporter transmembrane domain-containing protein</fullName>
    </recommendedName>
</protein>
<dbReference type="STRING" id="1280837.A0A316VPW8"/>
<gene>
    <name evidence="11" type="ORF">FA14DRAFT_159881</name>
</gene>
<feature type="compositionally biased region" description="Polar residues" evidence="8">
    <location>
        <begin position="1"/>
        <end position="31"/>
    </location>
</feature>
<dbReference type="GO" id="GO:0005783">
    <property type="term" value="C:endoplasmic reticulum"/>
    <property type="evidence" value="ECO:0007669"/>
    <property type="project" value="TreeGrafter"/>
</dbReference>
<name>A0A316VPW8_9BASI</name>
<feature type="transmembrane region" description="Helical" evidence="9">
    <location>
        <begin position="401"/>
        <end position="423"/>
    </location>
</feature>
<dbReference type="GO" id="GO:0015179">
    <property type="term" value="F:L-amino acid transmembrane transporter activity"/>
    <property type="evidence" value="ECO:0007669"/>
    <property type="project" value="TreeGrafter"/>
</dbReference>
<dbReference type="Proteomes" id="UP000245771">
    <property type="component" value="Unassembled WGS sequence"/>
</dbReference>
<evidence type="ECO:0000256" key="1">
    <source>
        <dbReference type="ARBA" id="ARBA00004141"/>
    </source>
</evidence>
<dbReference type="InParanoid" id="A0A316VPW8"/>
<evidence type="ECO:0000256" key="8">
    <source>
        <dbReference type="SAM" id="MobiDB-lite"/>
    </source>
</evidence>
<dbReference type="PANTHER" id="PTHR22950">
    <property type="entry name" value="AMINO ACID TRANSPORTER"/>
    <property type="match status" value="1"/>
</dbReference>
<evidence type="ECO:0000256" key="7">
    <source>
        <dbReference type="ARBA" id="ARBA00023136"/>
    </source>
</evidence>
<feature type="compositionally biased region" description="Acidic residues" evidence="8">
    <location>
        <begin position="94"/>
        <end position="105"/>
    </location>
</feature>
<dbReference type="RefSeq" id="XP_025358503.1">
    <property type="nucleotide sequence ID" value="XM_025498432.1"/>
</dbReference>
<feature type="transmembrane region" description="Helical" evidence="9">
    <location>
        <begin position="293"/>
        <end position="313"/>
    </location>
</feature>
<evidence type="ECO:0000256" key="5">
    <source>
        <dbReference type="ARBA" id="ARBA00022970"/>
    </source>
</evidence>
<feature type="transmembrane region" description="Helical" evidence="9">
    <location>
        <begin position="506"/>
        <end position="528"/>
    </location>
</feature>
<reference evidence="11 12" key="1">
    <citation type="journal article" date="2018" name="Mol. Biol. Evol.">
        <title>Broad Genomic Sampling Reveals a Smut Pathogenic Ancestry of the Fungal Clade Ustilaginomycotina.</title>
        <authorList>
            <person name="Kijpornyongpan T."/>
            <person name="Mondo S.J."/>
            <person name="Barry K."/>
            <person name="Sandor L."/>
            <person name="Lee J."/>
            <person name="Lipzen A."/>
            <person name="Pangilinan J."/>
            <person name="LaButti K."/>
            <person name="Hainaut M."/>
            <person name="Henrissat B."/>
            <person name="Grigoriev I.V."/>
            <person name="Spatafora J.W."/>
            <person name="Aime M.C."/>
        </authorList>
    </citation>
    <scope>NUCLEOTIDE SEQUENCE [LARGE SCALE GENOMIC DNA]</scope>
    <source>
        <strain evidence="11 12">MCA 3882</strain>
    </source>
</reference>
<evidence type="ECO:0000313" key="12">
    <source>
        <dbReference type="Proteomes" id="UP000245771"/>
    </source>
</evidence>
<feature type="transmembrane region" description="Helical" evidence="9">
    <location>
        <begin position="206"/>
        <end position="227"/>
    </location>
</feature>
<organism evidence="11 12">
    <name type="scientific">Meira miltonrushii</name>
    <dbReference type="NCBI Taxonomy" id="1280837"/>
    <lineage>
        <taxon>Eukaryota</taxon>
        <taxon>Fungi</taxon>
        <taxon>Dikarya</taxon>
        <taxon>Basidiomycota</taxon>
        <taxon>Ustilaginomycotina</taxon>
        <taxon>Exobasidiomycetes</taxon>
        <taxon>Exobasidiales</taxon>
        <taxon>Brachybasidiaceae</taxon>
        <taxon>Meira</taxon>
    </lineage>
</organism>
<evidence type="ECO:0000313" key="11">
    <source>
        <dbReference type="EMBL" id="PWN38201.1"/>
    </source>
</evidence>
<evidence type="ECO:0000256" key="6">
    <source>
        <dbReference type="ARBA" id="ARBA00022989"/>
    </source>
</evidence>
<keyword evidence="4 9" id="KW-0812">Transmembrane</keyword>
<feature type="domain" description="Amino acid transporter transmembrane" evidence="10">
    <location>
        <begin position="175"/>
        <end position="534"/>
    </location>
</feature>
<dbReference type="Pfam" id="PF01490">
    <property type="entry name" value="Aa_trans"/>
    <property type="match status" value="1"/>
</dbReference>
<feature type="transmembrane region" description="Helical" evidence="9">
    <location>
        <begin position="483"/>
        <end position="500"/>
    </location>
</feature>
<accession>A0A316VPW8</accession>
<keyword evidence="7 9" id="KW-0472">Membrane</keyword>
<dbReference type="PANTHER" id="PTHR22950:SF458">
    <property type="entry name" value="SODIUM-COUPLED NEUTRAL AMINO ACID TRANSPORTER 11-RELATED"/>
    <property type="match status" value="1"/>
</dbReference>
<dbReference type="GeneID" id="37020213"/>
<feature type="transmembrane region" description="Helical" evidence="9">
    <location>
        <begin position="252"/>
        <end position="273"/>
    </location>
</feature>
<keyword evidence="3" id="KW-0813">Transport</keyword>
<dbReference type="OrthoDB" id="28208at2759"/>
<sequence length="704" mass="76116">MSSNSKANGRPSNQTRRPSVRFSEQNQTIFNIQDDEDGEEADLSKGLNGHTNHKYHAGILFDEDEEDNENKSPSKKGARAYGLKSTQSSREAEFDADDSDVEEEELQAALRSTDELNADVSSRSQRGGFRIMDHLPPAMNRARQSISDATGHDFRESLRRTMESEELPDWLRRGAGILDSTWNMSNSILGAGVVGLPYSLRASGCFAGIGLILLIAMLTDWTIRLIVLNAKLSGRTTYIDIMDHCFGKNGRVAVSIFQGAFAFGGMCAFIVVIGDTIPHVLSSLIPALEHSFLTSRAFIMIVCTMSISFPLSLYREIESLSRASAIALISMVLIIITVIVRGPAMPAELKGDPSLRFTVINISNVVRSIAVISFAFVCHHNSLLIYGSLKEPSMDRFGKVTHYSTAIAAAALVSMSLAGYWTFTDKTLGNVLNNFPPDDTMVNIARFCFGMNMLTTWPLELFVAREVIETYFFEGEYDHRRHIIVTSALTAASLIVSLLATDLGVVLEVTGGLSATALAFIFPAICYLKLCDQEPSQSAANARREGRGDYAGIGSEDQDEEEDDNALHREMHGDISADDVELPLRPGAQLRRRGAELSGKETPWYLTTKPLAVACTAFGCFVLVVSTITTIKDALTGSGGPPIPPPNQLPGSAAGKEALESLSSTLSSALSSTGSATASNASTTALNTAAATLDSTKNILEIHS</sequence>
<comment type="similarity">
    <text evidence="2">Belongs to the amino acid/polyamine transporter 2 family.</text>
</comment>
<comment type="subcellular location">
    <subcellularLocation>
        <location evidence="1">Membrane</location>
        <topology evidence="1">Multi-pass membrane protein</topology>
    </subcellularLocation>
</comment>
<evidence type="ECO:0000256" key="3">
    <source>
        <dbReference type="ARBA" id="ARBA00022448"/>
    </source>
</evidence>
<feature type="transmembrane region" description="Helical" evidence="9">
    <location>
        <begin position="325"/>
        <end position="345"/>
    </location>
</feature>
<keyword evidence="12" id="KW-1185">Reference proteome</keyword>
<feature type="transmembrane region" description="Helical" evidence="9">
    <location>
        <begin position="443"/>
        <end position="463"/>
    </location>
</feature>
<proteinExistence type="inferred from homology"/>
<feature type="region of interest" description="Disordered" evidence="8">
    <location>
        <begin position="1"/>
        <end position="105"/>
    </location>
</feature>